<dbReference type="AlphaFoldDB" id="A0A2T0KCG9"/>
<gene>
    <name evidence="1" type="ORF">CLV67_107215</name>
</gene>
<dbReference type="RefSeq" id="WP_106320241.1">
    <property type="nucleotide sequence ID" value="NZ_BOMO01000072.1"/>
</dbReference>
<proteinExistence type="predicted"/>
<name>A0A2T0KCG9_9ACTN</name>
<protein>
    <submittedName>
        <fullName evidence="1">Uncharacterized protein</fullName>
    </submittedName>
</protein>
<sequence length="138" mass="15406">MTAEIGWRSAPMGRAVLVVLEAAPRPLQSVLTEDELDRLRPVLDATVEAARAGEFSRIRLRDAARDAIGRDPFSQVEPEKDDDGGWWWPALLIVGGLMGVLSPDRPMWLRVIGGLVLAAGLDEVFQQLRRLRRRRAAR</sequence>
<accession>A0A2T0KCG9</accession>
<evidence type="ECO:0000313" key="2">
    <source>
        <dbReference type="Proteomes" id="UP000239415"/>
    </source>
</evidence>
<keyword evidence="2" id="KW-1185">Reference proteome</keyword>
<dbReference type="EMBL" id="PVMZ01000007">
    <property type="protein sequence ID" value="PRX20938.1"/>
    <property type="molecule type" value="Genomic_DNA"/>
</dbReference>
<dbReference type="Proteomes" id="UP000239415">
    <property type="component" value="Unassembled WGS sequence"/>
</dbReference>
<reference evidence="1 2" key="1">
    <citation type="submission" date="2018-03" db="EMBL/GenBank/DDBJ databases">
        <title>Genomic Encyclopedia of Archaeal and Bacterial Type Strains, Phase II (KMG-II): from individual species to whole genera.</title>
        <authorList>
            <person name="Goeker M."/>
        </authorList>
    </citation>
    <scope>NUCLEOTIDE SEQUENCE [LARGE SCALE GENOMIC DNA]</scope>
    <source>
        <strain evidence="1 2">DSM 43146</strain>
    </source>
</reference>
<organism evidence="1 2">
    <name type="scientific">Actinoplanes italicus</name>
    <dbReference type="NCBI Taxonomy" id="113567"/>
    <lineage>
        <taxon>Bacteria</taxon>
        <taxon>Bacillati</taxon>
        <taxon>Actinomycetota</taxon>
        <taxon>Actinomycetes</taxon>
        <taxon>Micromonosporales</taxon>
        <taxon>Micromonosporaceae</taxon>
        <taxon>Actinoplanes</taxon>
    </lineage>
</organism>
<comment type="caution">
    <text evidence="1">The sequence shown here is derived from an EMBL/GenBank/DDBJ whole genome shotgun (WGS) entry which is preliminary data.</text>
</comment>
<evidence type="ECO:0000313" key="1">
    <source>
        <dbReference type="EMBL" id="PRX20938.1"/>
    </source>
</evidence>